<proteinExistence type="predicted"/>
<organism evidence="1 2">
    <name type="scientific">Vitrella brassicaformis (strain CCMP3155)</name>
    <dbReference type="NCBI Taxonomy" id="1169540"/>
    <lineage>
        <taxon>Eukaryota</taxon>
        <taxon>Sar</taxon>
        <taxon>Alveolata</taxon>
        <taxon>Colpodellida</taxon>
        <taxon>Vitrellaceae</taxon>
        <taxon>Vitrella</taxon>
    </lineage>
</organism>
<name>A0A0G4GTD0_VITBC</name>
<gene>
    <name evidence="1" type="ORF">Vbra_10268</name>
</gene>
<evidence type="ECO:0000313" key="1">
    <source>
        <dbReference type="EMBL" id="CEM34025.1"/>
    </source>
</evidence>
<keyword evidence="2" id="KW-1185">Reference proteome</keyword>
<protein>
    <submittedName>
        <fullName evidence="1">Uncharacterized protein</fullName>
    </submittedName>
</protein>
<dbReference type="PhylomeDB" id="A0A0G4GTD0"/>
<dbReference type="Proteomes" id="UP000041254">
    <property type="component" value="Unassembled WGS sequence"/>
</dbReference>
<reference evidence="1 2" key="1">
    <citation type="submission" date="2014-11" db="EMBL/GenBank/DDBJ databases">
        <authorList>
            <person name="Zhu J."/>
            <person name="Qi W."/>
            <person name="Song R."/>
        </authorList>
    </citation>
    <scope>NUCLEOTIDE SEQUENCE [LARGE SCALE GENOMIC DNA]</scope>
</reference>
<dbReference type="InParanoid" id="A0A0G4GTD0"/>
<dbReference type="AlphaFoldDB" id="A0A0G4GTD0"/>
<dbReference type="EMBL" id="CDMY01000802">
    <property type="protein sequence ID" value="CEM34025.1"/>
    <property type="molecule type" value="Genomic_DNA"/>
</dbReference>
<dbReference type="VEuPathDB" id="CryptoDB:Vbra_10268"/>
<dbReference type="OrthoDB" id="3229878at2759"/>
<sequence>MGTKGVAGFRWRGRTITVYNCFDSYPSGLGVAVLLQLLWEMMRDPDLTRWKEQIDRLEKVEIPDLWQLQRNHNGLQLPRVLDMGMYCHEEPLTACDLFRHYGYWIDLDKNRLIFATMRENDTGGTEYDGGTYSYIPFDTLPKGEPKKTDLERLFEQPNLKPMPRSDILELYGVD</sequence>
<evidence type="ECO:0000313" key="2">
    <source>
        <dbReference type="Proteomes" id="UP000041254"/>
    </source>
</evidence>
<accession>A0A0G4GTD0</accession>